<evidence type="ECO:0000256" key="5">
    <source>
        <dbReference type="ARBA" id="ARBA00022989"/>
    </source>
</evidence>
<dbReference type="PANTHER" id="PTHR10332:SF88">
    <property type="entry name" value="EQUILIBRATIVE NUCLEOSIDE TRANSPORTER 1, ISOFORM A"/>
    <property type="match status" value="1"/>
</dbReference>
<feature type="transmembrane region" description="Helical" evidence="7">
    <location>
        <begin position="144"/>
        <end position="164"/>
    </location>
</feature>
<feature type="transmembrane region" description="Helical" evidence="7">
    <location>
        <begin position="350"/>
        <end position="370"/>
    </location>
</feature>
<feature type="transmembrane region" description="Helical" evidence="7">
    <location>
        <begin position="85"/>
        <end position="106"/>
    </location>
</feature>
<dbReference type="SUPFAM" id="SSF103473">
    <property type="entry name" value="MFS general substrate transporter"/>
    <property type="match status" value="1"/>
</dbReference>
<dbReference type="InterPro" id="IPR002259">
    <property type="entry name" value="Eqnu_transpt"/>
</dbReference>
<dbReference type="PIRSF" id="PIRSF016379">
    <property type="entry name" value="ENT"/>
    <property type="match status" value="1"/>
</dbReference>
<comment type="subcellular location">
    <subcellularLocation>
        <location evidence="1">Membrane</location>
        <topology evidence="1">Multi-pass membrane protein</topology>
    </subcellularLocation>
</comment>
<keyword evidence="5 7" id="KW-1133">Transmembrane helix</keyword>
<evidence type="ECO:0000313" key="9">
    <source>
        <dbReference type="Proteomes" id="UP000319663"/>
    </source>
</evidence>
<dbReference type="OrthoDB" id="46396at2759"/>
<protein>
    <recommendedName>
        <fullName evidence="10">Nucleoside transporter</fullName>
    </recommendedName>
</protein>
<dbReference type="PANTHER" id="PTHR10332">
    <property type="entry name" value="EQUILIBRATIVE NUCLEOSIDE TRANSPORTER"/>
    <property type="match status" value="1"/>
</dbReference>
<feature type="transmembrane region" description="Helical" evidence="7">
    <location>
        <begin position="312"/>
        <end position="330"/>
    </location>
</feature>
<proteinExistence type="inferred from homology"/>
<dbReference type="EMBL" id="VIFY01000202">
    <property type="protein sequence ID" value="TQB68617.1"/>
    <property type="molecule type" value="Genomic_DNA"/>
</dbReference>
<feature type="transmembrane region" description="Helical" evidence="7">
    <location>
        <begin position="453"/>
        <end position="474"/>
    </location>
</feature>
<keyword evidence="6 7" id="KW-0472">Membrane</keyword>
<dbReference type="Proteomes" id="UP000319663">
    <property type="component" value="Unassembled WGS sequence"/>
</dbReference>
<feature type="transmembrane region" description="Helical" evidence="7">
    <location>
        <begin position="236"/>
        <end position="258"/>
    </location>
</feature>
<dbReference type="AlphaFoldDB" id="A0A507QNP2"/>
<evidence type="ECO:0000256" key="7">
    <source>
        <dbReference type="SAM" id="Phobius"/>
    </source>
</evidence>
<dbReference type="GO" id="GO:0000329">
    <property type="term" value="C:fungal-type vacuole membrane"/>
    <property type="evidence" value="ECO:0007669"/>
    <property type="project" value="TreeGrafter"/>
</dbReference>
<keyword evidence="4 7" id="KW-0812">Transmembrane</keyword>
<feature type="transmembrane region" description="Helical" evidence="7">
    <location>
        <begin position="118"/>
        <end position="138"/>
    </location>
</feature>
<organism evidence="8 9">
    <name type="scientific">Monascus purpureus</name>
    <name type="common">Red mold</name>
    <name type="synonym">Monascus anka</name>
    <dbReference type="NCBI Taxonomy" id="5098"/>
    <lineage>
        <taxon>Eukaryota</taxon>
        <taxon>Fungi</taxon>
        <taxon>Dikarya</taxon>
        <taxon>Ascomycota</taxon>
        <taxon>Pezizomycotina</taxon>
        <taxon>Eurotiomycetes</taxon>
        <taxon>Eurotiomycetidae</taxon>
        <taxon>Eurotiales</taxon>
        <taxon>Aspergillaceae</taxon>
        <taxon>Monascus</taxon>
    </lineage>
</organism>
<dbReference type="STRING" id="5098.A0A507QNP2"/>
<feature type="transmembrane region" description="Helical" evidence="7">
    <location>
        <begin position="50"/>
        <end position="73"/>
    </location>
</feature>
<dbReference type="PRINTS" id="PR01130">
    <property type="entry name" value="DERENTRNSPRT"/>
</dbReference>
<feature type="transmembrane region" description="Helical" evidence="7">
    <location>
        <begin position="415"/>
        <end position="432"/>
    </location>
</feature>
<reference evidence="8 9" key="1">
    <citation type="submission" date="2019-06" db="EMBL/GenBank/DDBJ databases">
        <title>Wine fermentation using esterase from Monascus purpureus.</title>
        <authorList>
            <person name="Geng C."/>
            <person name="Zhang Y."/>
        </authorList>
    </citation>
    <scope>NUCLEOTIDE SEQUENCE [LARGE SCALE GENOMIC DNA]</scope>
    <source>
        <strain evidence="8">HQ1</strain>
    </source>
</reference>
<comment type="caution">
    <text evidence="8">The sequence shown here is derived from an EMBL/GenBank/DDBJ whole genome shotgun (WGS) entry which is preliminary data.</text>
</comment>
<accession>A0A507QNP2</accession>
<dbReference type="Gene3D" id="1.20.1250.20">
    <property type="entry name" value="MFS general substrate transporter like domains"/>
    <property type="match status" value="1"/>
</dbReference>
<evidence type="ECO:0000256" key="3">
    <source>
        <dbReference type="ARBA" id="ARBA00022448"/>
    </source>
</evidence>
<evidence type="ECO:0008006" key="10">
    <source>
        <dbReference type="Google" id="ProtNLM"/>
    </source>
</evidence>
<dbReference type="GO" id="GO:0034257">
    <property type="term" value="F:nicotinamide riboside transmembrane transporter activity"/>
    <property type="evidence" value="ECO:0007669"/>
    <property type="project" value="TreeGrafter"/>
</dbReference>
<evidence type="ECO:0000256" key="2">
    <source>
        <dbReference type="ARBA" id="ARBA00007965"/>
    </source>
</evidence>
<keyword evidence="3" id="KW-0813">Transport</keyword>
<dbReference type="GO" id="GO:0015205">
    <property type="term" value="F:nucleobase transmembrane transporter activity"/>
    <property type="evidence" value="ECO:0007669"/>
    <property type="project" value="TreeGrafter"/>
</dbReference>
<comment type="similarity">
    <text evidence="2">Belongs to the SLC29A/ENT transporter (TC 2.A.57) family.</text>
</comment>
<feature type="transmembrane region" description="Helical" evidence="7">
    <location>
        <begin position="382"/>
        <end position="400"/>
    </location>
</feature>
<evidence type="ECO:0000313" key="8">
    <source>
        <dbReference type="EMBL" id="TQB68617.1"/>
    </source>
</evidence>
<evidence type="ECO:0000256" key="6">
    <source>
        <dbReference type="ARBA" id="ARBA00023136"/>
    </source>
</evidence>
<gene>
    <name evidence="8" type="ORF">MPDQ_003160</name>
</gene>
<sequence>MNRLRRVFAPRDRYEPIATGDVNAGDADARLARSKKSPAGAPFSRFEYSVFLLLGVSMLWAWNMFLAAAPYFSRRFQSNDWAANHYQSSILSVSTVTNLGSVFILAKLQKDASYPRRILVSLIINIVVFSLLAFSTIIVNAVSVGVYFVFLMLMVFGTSLATGINQNGVFAYVSIFGREEYTQAIMAGQGVAGVLPCIVQILSVLAVPEDGNGNDGQGNNNDDGPPKPPTESPISAFIYFMTATIILVLTLFAFLHLLKRTSHLMDGKLHDVSPEEQQLTFENHTHDDENGIDTTRVHKSIPLATLFRKLRWLALAVFTCFAVTMVFPVFTAKIQSVHASTKSRLFDSSVFIPLAFLLWNLGDLLGRVVVAVPSLSLSHRRPGLVFALSVSRFVFIPLYLLCNIRGMGAVVESDFFYLFIVQLLFGLTNGYIGSSCMMGAASWVDEDEREAAGGFMSLMLVAGLTVGSLGSFLVSGL</sequence>
<dbReference type="InterPro" id="IPR036259">
    <property type="entry name" value="MFS_trans_sf"/>
</dbReference>
<dbReference type="Pfam" id="PF01733">
    <property type="entry name" value="Nucleoside_tran"/>
    <property type="match status" value="1"/>
</dbReference>
<keyword evidence="9" id="KW-1185">Reference proteome</keyword>
<evidence type="ECO:0000256" key="4">
    <source>
        <dbReference type="ARBA" id="ARBA00022692"/>
    </source>
</evidence>
<name>A0A507QNP2_MONPU</name>
<feature type="transmembrane region" description="Helical" evidence="7">
    <location>
        <begin position="185"/>
        <end position="207"/>
    </location>
</feature>
<evidence type="ECO:0000256" key="1">
    <source>
        <dbReference type="ARBA" id="ARBA00004141"/>
    </source>
</evidence>
<dbReference type="GO" id="GO:0005886">
    <property type="term" value="C:plasma membrane"/>
    <property type="evidence" value="ECO:0007669"/>
    <property type="project" value="TreeGrafter"/>
</dbReference>